<comment type="caution">
    <text evidence="2">The sequence shown here is derived from an EMBL/GenBank/DDBJ whole genome shotgun (WGS) entry which is preliminary data.</text>
</comment>
<dbReference type="EMBL" id="JAIVGD010000026">
    <property type="protein sequence ID" value="KAH0740710.1"/>
    <property type="molecule type" value="Genomic_DNA"/>
</dbReference>
<evidence type="ECO:0000256" key="1">
    <source>
        <dbReference type="SAM" id="Coils"/>
    </source>
</evidence>
<dbReference type="PANTHER" id="PTHR33499">
    <property type="entry name" value="OS12G0282400 PROTEIN-RELATED"/>
    <property type="match status" value="1"/>
</dbReference>
<proteinExistence type="predicted"/>
<name>A0ABQ7U1G4_SOLTU</name>
<evidence type="ECO:0008006" key="4">
    <source>
        <dbReference type="Google" id="ProtNLM"/>
    </source>
</evidence>
<organism evidence="2 3">
    <name type="scientific">Solanum tuberosum</name>
    <name type="common">Potato</name>
    <dbReference type="NCBI Taxonomy" id="4113"/>
    <lineage>
        <taxon>Eukaryota</taxon>
        <taxon>Viridiplantae</taxon>
        <taxon>Streptophyta</taxon>
        <taxon>Embryophyta</taxon>
        <taxon>Tracheophyta</taxon>
        <taxon>Spermatophyta</taxon>
        <taxon>Magnoliopsida</taxon>
        <taxon>eudicotyledons</taxon>
        <taxon>Gunneridae</taxon>
        <taxon>Pentapetalae</taxon>
        <taxon>asterids</taxon>
        <taxon>lamiids</taxon>
        <taxon>Solanales</taxon>
        <taxon>Solanaceae</taxon>
        <taxon>Solanoideae</taxon>
        <taxon>Solaneae</taxon>
        <taxon>Solanum</taxon>
    </lineage>
</organism>
<evidence type="ECO:0000313" key="2">
    <source>
        <dbReference type="EMBL" id="KAH0740710.1"/>
    </source>
</evidence>
<keyword evidence="1" id="KW-0175">Coiled coil</keyword>
<keyword evidence="3" id="KW-1185">Reference proteome</keyword>
<evidence type="ECO:0000313" key="3">
    <source>
        <dbReference type="Proteomes" id="UP000826656"/>
    </source>
</evidence>
<feature type="coiled-coil region" evidence="1">
    <location>
        <begin position="85"/>
        <end position="125"/>
    </location>
</feature>
<sequence length="149" mass="16997">MGGKHSNPPYMETIFFETRKKDKKLCEPETYEKYIEIQEVLQSEPSLTNIEVVERCFGPQRKSHVFGFGSGITSRDLKGGSSAKADLLEDLIASKKEKVVLLEELNASQKENESMKRRMENIEKKCEWFESPMFGHQSPSLSSSEQNTS</sequence>
<reference evidence="2 3" key="1">
    <citation type="journal article" date="2021" name="bioRxiv">
        <title>Chromosome-scale and haplotype-resolved genome assembly of a tetraploid potato cultivar.</title>
        <authorList>
            <person name="Sun H."/>
            <person name="Jiao W.-B."/>
            <person name="Krause K."/>
            <person name="Campoy J.A."/>
            <person name="Goel M."/>
            <person name="Folz-Donahue K."/>
            <person name="Kukat C."/>
            <person name="Huettel B."/>
            <person name="Schneeberger K."/>
        </authorList>
    </citation>
    <scope>NUCLEOTIDE SEQUENCE [LARGE SCALE GENOMIC DNA]</scope>
    <source>
        <strain evidence="2">SolTubOtavaFocal</strain>
        <tissue evidence="2">Leaves</tissue>
    </source>
</reference>
<accession>A0ABQ7U1G4</accession>
<dbReference type="Proteomes" id="UP000826656">
    <property type="component" value="Unassembled WGS sequence"/>
</dbReference>
<dbReference type="PANTHER" id="PTHR33499:SF35">
    <property type="entry name" value="TRANSPOSASE MUDR PLANT DOMAIN-CONTAINING PROTEIN"/>
    <property type="match status" value="1"/>
</dbReference>
<gene>
    <name evidence="2" type="ORF">KY290_033753</name>
</gene>
<protein>
    <recommendedName>
        <fullName evidence="4">TNP2-like transposon protein</fullName>
    </recommendedName>
</protein>